<sequence>MSNSVLARVGRALLSSWTRFNDRGGWVMSSHVAMSVMLALFPFVLFIVALAATLSQNIDIDSLIELVFGSWPDEIAAPITNQVRKVVSTTDSTVLTLGGVLAIYFSSNGVDAVRKAMVSAYRETDERPFWRTRLLSLTFVIIGGAGVLVAGTVGVALPIYVHFFAEAVPGPLLDWLDSELINTMVPLVLLALGVAACHMWLPGKHHTLQQVLPGVLLTLFLWGVAGAGFSYYLARFASYSATYAGLAGVMAALIFLYLMSAILIFGAQFNEALSNQKEIRQSRPTS</sequence>
<evidence type="ECO:0000313" key="8">
    <source>
        <dbReference type="Proteomes" id="UP000619079"/>
    </source>
</evidence>
<dbReference type="NCBIfam" id="TIGR00765">
    <property type="entry name" value="yihY_not_rbn"/>
    <property type="match status" value="1"/>
</dbReference>
<evidence type="ECO:0000256" key="4">
    <source>
        <dbReference type="ARBA" id="ARBA00022989"/>
    </source>
</evidence>
<dbReference type="RefSeq" id="WP_199023324.1">
    <property type="nucleotide sequence ID" value="NZ_JAELVR010000002.1"/>
</dbReference>
<dbReference type="PANTHER" id="PTHR30213">
    <property type="entry name" value="INNER MEMBRANE PROTEIN YHJD"/>
    <property type="match status" value="1"/>
</dbReference>
<dbReference type="AlphaFoldDB" id="A0A8J7IZX2"/>
<protein>
    <submittedName>
        <fullName evidence="7">YihY/virulence factor BrkB family protein</fullName>
    </submittedName>
</protein>
<dbReference type="EMBL" id="JAELVR010000002">
    <property type="protein sequence ID" value="MBJ6370540.1"/>
    <property type="molecule type" value="Genomic_DNA"/>
</dbReference>
<reference evidence="7" key="1">
    <citation type="submission" date="2020-12" db="EMBL/GenBank/DDBJ databases">
        <title>Sedimentitalea sp. nov., isolated from sand in Incheon.</title>
        <authorList>
            <person name="Kim W."/>
        </authorList>
    </citation>
    <scope>NUCLEOTIDE SEQUENCE</scope>
    <source>
        <strain evidence="7">CAU 1593</strain>
    </source>
</reference>
<keyword evidence="5 6" id="KW-0472">Membrane</keyword>
<keyword evidence="8" id="KW-1185">Reference proteome</keyword>
<comment type="caution">
    <text evidence="7">The sequence shown here is derived from an EMBL/GenBank/DDBJ whole genome shotgun (WGS) entry which is preliminary data.</text>
</comment>
<evidence type="ECO:0000256" key="3">
    <source>
        <dbReference type="ARBA" id="ARBA00022692"/>
    </source>
</evidence>
<feature type="transmembrane region" description="Helical" evidence="6">
    <location>
        <begin position="213"/>
        <end position="234"/>
    </location>
</feature>
<keyword evidence="3 6" id="KW-0812">Transmembrane</keyword>
<dbReference type="PANTHER" id="PTHR30213:SF0">
    <property type="entry name" value="UPF0761 MEMBRANE PROTEIN YIHY"/>
    <property type="match status" value="1"/>
</dbReference>
<dbReference type="Proteomes" id="UP000619079">
    <property type="component" value="Unassembled WGS sequence"/>
</dbReference>
<evidence type="ECO:0000256" key="6">
    <source>
        <dbReference type="SAM" id="Phobius"/>
    </source>
</evidence>
<evidence type="ECO:0000313" key="7">
    <source>
        <dbReference type="EMBL" id="MBJ6370540.1"/>
    </source>
</evidence>
<keyword evidence="4 6" id="KW-1133">Transmembrane helix</keyword>
<dbReference type="GO" id="GO:0005886">
    <property type="term" value="C:plasma membrane"/>
    <property type="evidence" value="ECO:0007669"/>
    <property type="project" value="UniProtKB-SubCell"/>
</dbReference>
<name>A0A8J7IZX2_9RHOB</name>
<feature type="transmembrane region" description="Helical" evidence="6">
    <location>
        <begin position="94"/>
        <end position="113"/>
    </location>
</feature>
<dbReference type="InterPro" id="IPR017039">
    <property type="entry name" value="Virul_fac_BrkB"/>
</dbReference>
<evidence type="ECO:0000256" key="5">
    <source>
        <dbReference type="ARBA" id="ARBA00023136"/>
    </source>
</evidence>
<dbReference type="Pfam" id="PF03631">
    <property type="entry name" value="Virul_fac_BrkB"/>
    <property type="match status" value="1"/>
</dbReference>
<accession>A0A8J7IZX2</accession>
<proteinExistence type="predicted"/>
<keyword evidence="2" id="KW-1003">Cell membrane</keyword>
<organism evidence="7 8">
    <name type="scientific">Sedimentitalea arenosa</name>
    <dbReference type="NCBI Taxonomy" id="2798803"/>
    <lineage>
        <taxon>Bacteria</taxon>
        <taxon>Pseudomonadati</taxon>
        <taxon>Pseudomonadota</taxon>
        <taxon>Alphaproteobacteria</taxon>
        <taxon>Rhodobacterales</taxon>
        <taxon>Paracoccaceae</taxon>
        <taxon>Sedimentitalea</taxon>
    </lineage>
</organism>
<feature type="transmembrane region" description="Helical" evidence="6">
    <location>
        <begin position="134"/>
        <end position="160"/>
    </location>
</feature>
<feature type="transmembrane region" description="Helical" evidence="6">
    <location>
        <begin position="32"/>
        <end position="54"/>
    </location>
</feature>
<feature type="transmembrane region" description="Helical" evidence="6">
    <location>
        <begin position="180"/>
        <end position="201"/>
    </location>
</feature>
<evidence type="ECO:0000256" key="1">
    <source>
        <dbReference type="ARBA" id="ARBA00004651"/>
    </source>
</evidence>
<comment type="subcellular location">
    <subcellularLocation>
        <location evidence="1">Cell membrane</location>
        <topology evidence="1">Multi-pass membrane protein</topology>
    </subcellularLocation>
</comment>
<feature type="transmembrane region" description="Helical" evidence="6">
    <location>
        <begin position="246"/>
        <end position="267"/>
    </location>
</feature>
<evidence type="ECO:0000256" key="2">
    <source>
        <dbReference type="ARBA" id="ARBA00022475"/>
    </source>
</evidence>
<gene>
    <name evidence="7" type="ORF">JF290_03275</name>
</gene>
<dbReference type="PIRSF" id="PIRSF035875">
    <property type="entry name" value="RNase_BN"/>
    <property type="match status" value="1"/>
</dbReference>